<reference evidence="1 2" key="1">
    <citation type="submission" date="2020-06" db="EMBL/GenBank/DDBJ databases">
        <title>Genome mining for natural products.</title>
        <authorList>
            <person name="Zhang B."/>
            <person name="Shi J."/>
            <person name="Ge H."/>
        </authorList>
    </citation>
    <scope>NUCLEOTIDE SEQUENCE [LARGE SCALE GENOMIC DNA]</scope>
    <source>
        <strain evidence="1 2">NA06532</strain>
    </source>
</reference>
<protein>
    <submittedName>
        <fullName evidence="1">Uncharacterized protein</fullName>
    </submittedName>
</protein>
<dbReference type="RefSeq" id="WP_176143197.1">
    <property type="nucleotide sequence ID" value="NZ_CP054926.1"/>
</dbReference>
<dbReference type="AlphaFoldDB" id="A0A7H8MGP5"/>
<evidence type="ECO:0000313" key="1">
    <source>
        <dbReference type="EMBL" id="QKW41727.1"/>
    </source>
</evidence>
<dbReference type="Proteomes" id="UP000509345">
    <property type="component" value="Chromosome"/>
</dbReference>
<proteinExistence type="predicted"/>
<gene>
    <name evidence="1" type="ORF">HUT09_03690</name>
</gene>
<name>A0A7H8MGP5_STRMI</name>
<organism evidence="1 2">
    <name type="scientific">Streptomyces microflavus</name>
    <name type="common">Streptomyces lipmanii</name>
    <dbReference type="NCBI Taxonomy" id="1919"/>
    <lineage>
        <taxon>Bacteria</taxon>
        <taxon>Bacillati</taxon>
        <taxon>Actinomycetota</taxon>
        <taxon>Actinomycetes</taxon>
        <taxon>Kitasatosporales</taxon>
        <taxon>Streptomycetaceae</taxon>
        <taxon>Streptomyces</taxon>
    </lineage>
</organism>
<evidence type="ECO:0000313" key="2">
    <source>
        <dbReference type="Proteomes" id="UP000509345"/>
    </source>
</evidence>
<accession>A0A7H8MGP5</accession>
<dbReference type="GeneID" id="87630294"/>
<sequence>MSTPPLYRLALTAFHDARARLDENLDAVIDSGRALVSAMEAAYWVNALDLRLRKDDPSYKQLDGDGPDLIRALRFVRNRAAHQLPLVVEPTGGIRAPLTFPLTVEPLVIRWASGASLPPADERHEDPKGEALYAKRIEGREVRDVLKDVDRWLSTEQSRPGSLLN</sequence>
<dbReference type="EMBL" id="CP054926">
    <property type="protein sequence ID" value="QKW41727.1"/>
    <property type="molecule type" value="Genomic_DNA"/>
</dbReference>